<evidence type="ECO:0000313" key="3">
    <source>
        <dbReference type="Proteomes" id="UP000261284"/>
    </source>
</evidence>
<dbReference type="SUPFAM" id="SSF56935">
    <property type="entry name" value="Porins"/>
    <property type="match status" value="1"/>
</dbReference>
<dbReference type="Proteomes" id="UP000261284">
    <property type="component" value="Unassembled WGS sequence"/>
</dbReference>
<evidence type="ECO:0000313" key="2">
    <source>
        <dbReference type="EMBL" id="RFM28958.1"/>
    </source>
</evidence>
<accession>A0A3E1NMB4</accession>
<protein>
    <recommendedName>
        <fullName evidence="4">Aromatic hydrocarbon degradation protein</fullName>
    </recommendedName>
</protein>
<gene>
    <name evidence="2" type="ORF">DXN05_09345</name>
</gene>
<dbReference type="Gene3D" id="2.40.160.60">
    <property type="entry name" value="Outer membrane protein transport protein (OMPP1/FadL/TodX)"/>
    <property type="match status" value="1"/>
</dbReference>
<sequence>MKRYLCICAATFLCGTAVYAQEPEDALRSSWFIPGGSARSTAIGGAIGALGGDISASNVNPAGIGMYKNTEFVISPGLMFNSNKINYRDSAGSSKRTAFAYGPIGFVFGSAKDPRYSKWSSTAFAVSVTQLASYNNHASYAGFNNISSYSEKYLEELTRDRADTISAYNNYLNGASLAFGSFLIDTALDGNKQLIGYQSLVPDSSGIYQQYDSKTTGGFHEVAFAFAGNTADRLYLGMSVNVPIESYHRDLYYRETDASGNPNNDFNYFEYREQFKSSGIGLNAKLGMIYRATSALRLGLAFHTPSIMSFKDELRASITTDSENYLTVPPHVNTESSDARNNGAPITRSYYQLTPYRAIVSGSYVFNAVADTKQQRGFVSADVEFVNYRGTRYYADNNEDESATDYYKALNSTTKDYLKGALNVRVGGELKFDPLLFRAGIAYYGSPYNDKTLKASRTMLSGGLGYRAHGMFIDLTYAYSFNKDVNFPYRLADKPNTYAVTKNNRGNLLLTVGFKI</sequence>
<evidence type="ECO:0008006" key="4">
    <source>
        <dbReference type="Google" id="ProtNLM"/>
    </source>
</evidence>
<dbReference type="OrthoDB" id="9765571at2"/>
<feature type="chain" id="PRO_5017712998" description="Aromatic hydrocarbon degradation protein" evidence="1">
    <location>
        <begin position="21"/>
        <end position="516"/>
    </location>
</feature>
<feature type="signal peptide" evidence="1">
    <location>
        <begin position="1"/>
        <end position="20"/>
    </location>
</feature>
<keyword evidence="1" id="KW-0732">Signal</keyword>
<dbReference type="RefSeq" id="WP_116846944.1">
    <property type="nucleotide sequence ID" value="NZ_QTJU01000002.1"/>
</dbReference>
<evidence type="ECO:0000256" key="1">
    <source>
        <dbReference type="SAM" id="SignalP"/>
    </source>
</evidence>
<name>A0A3E1NMB4_9BACT</name>
<keyword evidence="3" id="KW-1185">Reference proteome</keyword>
<proteinExistence type="predicted"/>
<dbReference type="EMBL" id="QTJU01000002">
    <property type="protein sequence ID" value="RFM28958.1"/>
    <property type="molecule type" value="Genomic_DNA"/>
</dbReference>
<reference evidence="2 3" key="1">
    <citation type="submission" date="2018-08" db="EMBL/GenBank/DDBJ databases">
        <title>Chitinophagaceae sp. K23C18032701, a novel bacterium isolated from forest soil.</title>
        <authorList>
            <person name="Wang C."/>
        </authorList>
    </citation>
    <scope>NUCLEOTIDE SEQUENCE [LARGE SCALE GENOMIC DNA]</scope>
    <source>
        <strain evidence="2 3">K23C18032701</strain>
    </source>
</reference>
<comment type="caution">
    <text evidence="2">The sequence shown here is derived from an EMBL/GenBank/DDBJ whole genome shotgun (WGS) entry which is preliminary data.</text>
</comment>
<organism evidence="2 3">
    <name type="scientific">Deminuibacter soli</name>
    <dbReference type="NCBI Taxonomy" id="2291815"/>
    <lineage>
        <taxon>Bacteria</taxon>
        <taxon>Pseudomonadati</taxon>
        <taxon>Bacteroidota</taxon>
        <taxon>Chitinophagia</taxon>
        <taxon>Chitinophagales</taxon>
        <taxon>Chitinophagaceae</taxon>
        <taxon>Deminuibacter</taxon>
    </lineage>
</organism>
<dbReference type="AlphaFoldDB" id="A0A3E1NMB4"/>